<accession>A0ACC1M3D0</accession>
<dbReference type="EMBL" id="JANBVB010000462">
    <property type="protein sequence ID" value="KAJ2894044.1"/>
    <property type="molecule type" value="Genomic_DNA"/>
</dbReference>
<sequence length="369" mass="40782">MFGFDAENRRSGEPRSRRARLLLSYAPDYAVVVVMAVLWGLLANIEPFHREFSLTNKSIQFPNKPDSVPFYAAVLICFVFPLVVIVLWTGLVRRSFHDMNSGVLGLCLSLVLNMMITNTIKNLAGRHRPDFISRCNLDTENAQTLEPFIGLLTTSICRQDDKSYFWDGMRSFPSGHTSFSFAGLTYLALWVSGHLYIGDRRGRTYKSFVALVPLLTAMLIGVSRTKDYRHHWQDVLAGAILGIFMGWFGYHQYYPSPFDHSQDTSIPYPPRIPEEEVDAVQPSFGMKSFARVTGNDNGQAVGSSSGGAGGSVAAASTSGEQPQYLPHHNPSTGSVHSQQYGSQVGPRTPAQAHAMQHSREALVGPYGAQ</sequence>
<name>A0ACC1M3D0_9FUNG</name>
<reference evidence="1" key="1">
    <citation type="submission" date="2022-07" db="EMBL/GenBank/DDBJ databases">
        <title>Phylogenomic reconstructions and comparative analyses of Kickxellomycotina fungi.</title>
        <authorList>
            <person name="Reynolds N.K."/>
            <person name="Stajich J.E."/>
            <person name="Barry K."/>
            <person name="Grigoriev I.V."/>
            <person name="Crous P."/>
            <person name="Smith M.E."/>
        </authorList>
    </citation>
    <scope>NUCLEOTIDE SEQUENCE</scope>
    <source>
        <strain evidence="1">CBS 190363</strain>
    </source>
</reference>
<dbReference type="Proteomes" id="UP001139981">
    <property type="component" value="Unassembled WGS sequence"/>
</dbReference>
<proteinExistence type="predicted"/>
<organism evidence="1 2">
    <name type="scientific">Coemansia aciculifera</name>
    <dbReference type="NCBI Taxonomy" id="417176"/>
    <lineage>
        <taxon>Eukaryota</taxon>
        <taxon>Fungi</taxon>
        <taxon>Fungi incertae sedis</taxon>
        <taxon>Zoopagomycota</taxon>
        <taxon>Kickxellomycotina</taxon>
        <taxon>Kickxellomycetes</taxon>
        <taxon>Kickxellales</taxon>
        <taxon>Kickxellaceae</taxon>
        <taxon>Coemansia</taxon>
    </lineage>
</organism>
<evidence type="ECO:0000313" key="1">
    <source>
        <dbReference type="EMBL" id="KAJ2894044.1"/>
    </source>
</evidence>
<comment type="caution">
    <text evidence="1">The sequence shown here is derived from an EMBL/GenBank/DDBJ whole genome shotgun (WGS) entry which is preliminary data.</text>
</comment>
<keyword evidence="2" id="KW-1185">Reference proteome</keyword>
<evidence type="ECO:0000313" key="2">
    <source>
        <dbReference type="Proteomes" id="UP001139981"/>
    </source>
</evidence>
<gene>
    <name evidence="1" type="ORF">IWW38_002695</name>
</gene>
<protein>
    <submittedName>
        <fullName evidence="1">Uncharacterized protein</fullName>
    </submittedName>
</protein>